<dbReference type="InterPro" id="IPR013096">
    <property type="entry name" value="Cupin_2"/>
</dbReference>
<protein>
    <submittedName>
        <fullName evidence="3">Transcriptional regulator with XRE-family HTH domain</fullName>
    </submittedName>
</protein>
<comment type="caution">
    <text evidence="3">The sequence shown here is derived from an EMBL/GenBank/DDBJ whole genome shotgun (WGS) entry which is preliminary data.</text>
</comment>
<feature type="domain" description="HTH cro/C1-type" evidence="2">
    <location>
        <begin position="8"/>
        <end position="62"/>
    </location>
</feature>
<dbReference type="PANTHER" id="PTHR46797">
    <property type="entry name" value="HTH-TYPE TRANSCRIPTIONAL REGULATOR"/>
    <property type="match status" value="1"/>
</dbReference>
<sequence>MENIGDRLKSVRKSKKMTLKQISEKTNLSISFLSQVEHAKCSVTLESLMKISEALEVSPSFFFSDQKGQEIKSKIAVHKQQSLEEDMAVSNFTYKDLSGNFPNQTFLPTLVTLQPRNEGGRALAHNGQEFIFVLEGTLTVIFEDGELALQAGESLHMESTTPHNWLNKTNEAIKFLYVSSR</sequence>
<dbReference type="InterPro" id="IPR050807">
    <property type="entry name" value="TransReg_Diox_bact_type"/>
</dbReference>
<dbReference type="RefSeq" id="WP_307397333.1">
    <property type="nucleotide sequence ID" value="NZ_BAAADK010000017.1"/>
</dbReference>
<dbReference type="Gene3D" id="2.60.120.10">
    <property type="entry name" value="Jelly Rolls"/>
    <property type="match status" value="1"/>
</dbReference>
<keyword evidence="1" id="KW-0238">DNA-binding</keyword>
<evidence type="ECO:0000313" key="3">
    <source>
        <dbReference type="EMBL" id="MDQ0167969.1"/>
    </source>
</evidence>
<dbReference type="Gene3D" id="1.10.260.40">
    <property type="entry name" value="lambda repressor-like DNA-binding domains"/>
    <property type="match status" value="1"/>
</dbReference>
<dbReference type="InterPro" id="IPR010982">
    <property type="entry name" value="Lambda_DNA-bd_dom_sf"/>
</dbReference>
<accession>A0ABT9W406</accession>
<dbReference type="CDD" id="cd00093">
    <property type="entry name" value="HTH_XRE"/>
    <property type="match status" value="1"/>
</dbReference>
<dbReference type="Proteomes" id="UP001235840">
    <property type="component" value="Unassembled WGS sequence"/>
</dbReference>
<keyword evidence="4" id="KW-1185">Reference proteome</keyword>
<dbReference type="InterPro" id="IPR014710">
    <property type="entry name" value="RmlC-like_jellyroll"/>
</dbReference>
<dbReference type="SUPFAM" id="SSF47413">
    <property type="entry name" value="lambda repressor-like DNA-binding domains"/>
    <property type="match status" value="1"/>
</dbReference>
<evidence type="ECO:0000256" key="1">
    <source>
        <dbReference type="ARBA" id="ARBA00023125"/>
    </source>
</evidence>
<evidence type="ECO:0000259" key="2">
    <source>
        <dbReference type="PROSITE" id="PS50943"/>
    </source>
</evidence>
<gene>
    <name evidence="3" type="ORF">J2S11_003899</name>
</gene>
<dbReference type="PANTHER" id="PTHR46797:SF25">
    <property type="entry name" value="TRANSCRIPTIONAL REGULATOR"/>
    <property type="match status" value="1"/>
</dbReference>
<dbReference type="PROSITE" id="PS50943">
    <property type="entry name" value="HTH_CROC1"/>
    <property type="match status" value="1"/>
</dbReference>
<reference evidence="3 4" key="1">
    <citation type="submission" date="2023-07" db="EMBL/GenBank/DDBJ databases">
        <title>Genomic Encyclopedia of Type Strains, Phase IV (KMG-IV): sequencing the most valuable type-strain genomes for metagenomic binning, comparative biology and taxonomic classification.</title>
        <authorList>
            <person name="Goeker M."/>
        </authorList>
    </citation>
    <scope>NUCLEOTIDE SEQUENCE [LARGE SCALE GENOMIC DNA]</scope>
    <source>
        <strain evidence="3 4">DSM 12751</strain>
    </source>
</reference>
<dbReference type="SUPFAM" id="SSF51182">
    <property type="entry name" value="RmlC-like cupins"/>
    <property type="match status" value="1"/>
</dbReference>
<dbReference type="InterPro" id="IPR011051">
    <property type="entry name" value="RmlC_Cupin_sf"/>
</dbReference>
<dbReference type="SMART" id="SM00530">
    <property type="entry name" value="HTH_XRE"/>
    <property type="match status" value="1"/>
</dbReference>
<dbReference type="Pfam" id="PF01381">
    <property type="entry name" value="HTH_3"/>
    <property type="match status" value="1"/>
</dbReference>
<evidence type="ECO:0000313" key="4">
    <source>
        <dbReference type="Proteomes" id="UP001235840"/>
    </source>
</evidence>
<dbReference type="InterPro" id="IPR001387">
    <property type="entry name" value="Cro/C1-type_HTH"/>
</dbReference>
<dbReference type="EMBL" id="JAUSTY010000022">
    <property type="protein sequence ID" value="MDQ0167969.1"/>
    <property type="molecule type" value="Genomic_DNA"/>
</dbReference>
<dbReference type="Pfam" id="PF07883">
    <property type="entry name" value="Cupin_2"/>
    <property type="match status" value="1"/>
</dbReference>
<organism evidence="3 4">
    <name type="scientific">Caldalkalibacillus horti</name>
    <dbReference type="NCBI Taxonomy" id="77523"/>
    <lineage>
        <taxon>Bacteria</taxon>
        <taxon>Bacillati</taxon>
        <taxon>Bacillota</taxon>
        <taxon>Bacilli</taxon>
        <taxon>Bacillales</taxon>
        <taxon>Bacillaceae</taxon>
        <taxon>Caldalkalibacillus</taxon>
    </lineage>
</organism>
<dbReference type="CDD" id="cd02209">
    <property type="entry name" value="cupin_XRE_C"/>
    <property type="match status" value="1"/>
</dbReference>
<proteinExistence type="predicted"/>
<name>A0ABT9W406_9BACI</name>